<protein>
    <submittedName>
        <fullName evidence="1">Uncharacterized protein</fullName>
    </submittedName>
</protein>
<evidence type="ECO:0000313" key="1">
    <source>
        <dbReference type="EMBL" id="CBE68873.1"/>
    </source>
</evidence>
<organism evidence="1 2">
    <name type="scientific">Methylomirabilis oxygeniifera</name>
    <dbReference type="NCBI Taxonomy" id="671143"/>
    <lineage>
        <taxon>Bacteria</taxon>
        <taxon>Candidatus Methylomirabilota</taxon>
        <taxon>Candidatus Methylomirabilia</taxon>
        <taxon>Candidatus Methylomirabilales</taxon>
        <taxon>Candidatus Methylomirabilaceae</taxon>
        <taxon>Candidatus Methylomirabilis</taxon>
    </lineage>
</organism>
<dbReference type="HOGENOM" id="CLU_2192222_0_0_0"/>
<name>D5MGJ2_METO1</name>
<dbReference type="KEGG" id="mox:DAMO_1815"/>
<sequence>MRLLAIGLLVEGMKVAKPVVHDSGRILLAPGVSMTGRMIERLADQGVAQVWVEAEGPDEGMLSAETAKRMEWALERRFAHVQHDPLMQQIQAIVRKRIRSRASGETYR</sequence>
<dbReference type="Proteomes" id="UP000006898">
    <property type="component" value="Chromosome"/>
</dbReference>
<dbReference type="EMBL" id="FP565575">
    <property type="protein sequence ID" value="CBE68873.1"/>
    <property type="molecule type" value="Genomic_DNA"/>
</dbReference>
<proteinExistence type="predicted"/>
<accession>D5MGJ2</accession>
<dbReference type="STRING" id="671143.DAMO_1815"/>
<dbReference type="AlphaFoldDB" id="D5MGJ2"/>
<evidence type="ECO:0000313" key="2">
    <source>
        <dbReference type="Proteomes" id="UP000006898"/>
    </source>
</evidence>
<reference evidence="1 2" key="1">
    <citation type="journal article" date="2010" name="Nature">
        <title>Nitrite-driven anaerobic methane oxidation by oxygenic bacteria.</title>
        <authorList>
            <person name="Ettwig K.F."/>
            <person name="Butler M.K."/>
            <person name="Le Paslier D."/>
            <person name="Pelletier E."/>
            <person name="Mangenot S."/>
            <person name="Kuypers M.M.M."/>
            <person name="Schreiber F."/>
            <person name="Dutilh B.E."/>
            <person name="Zedelius J."/>
            <person name="de Beer D."/>
            <person name="Gloerich J."/>
            <person name="Wessels H.J.C.T."/>
            <person name="van Allen T."/>
            <person name="Luesken F."/>
            <person name="Wu M."/>
            <person name="van de Pas-Schoonen K.T."/>
            <person name="Op den Camp H.J.M."/>
            <person name="Janssen-Megens E.M."/>
            <person name="Francoijs K-J."/>
            <person name="Stunnenberg H."/>
            <person name="Weissenbach J."/>
            <person name="Jetten M.S.M."/>
            <person name="Strous M."/>
        </authorList>
    </citation>
    <scope>NUCLEOTIDE SEQUENCE [LARGE SCALE GENOMIC DNA]</scope>
</reference>
<gene>
    <name evidence="1" type="ORF">DAMO_1815</name>
</gene>